<sequence length="34" mass="3973">MFDDQEDTLDDTVVLRTKKNAPVSLYVLMLLLFQ</sequence>
<protein>
    <submittedName>
        <fullName evidence="1">Uncharacterized protein</fullName>
    </submittedName>
</protein>
<name>A0A9P0KZ25_ACAOB</name>
<keyword evidence="2" id="KW-1185">Reference proteome</keyword>
<comment type="caution">
    <text evidence="1">The sequence shown here is derived from an EMBL/GenBank/DDBJ whole genome shotgun (WGS) entry which is preliminary data.</text>
</comment>
<dbReference type="AlphaFoldDB" id="A0A9P0KZ25"/>
<accession>A0A9P0KZ25</accession>
<dbReference type="Proteomes" id="UP001152888">
    <property type="component" value="Unassembled WGS sequence"/>
</dbReference>
<proteinExistence type="predicted"/>
<organism evidence="1 2">
    <name type="scientific">Acanthoscelides obtectus</name>
    <name type="common">Bean weevil</name>
    <name type="synonym">Bruchus obtectus</name>
    <dbReference type="NCBI Taxonomy" id="200917"/>
    <lineage>
        <taxon>Eukaryota</taxon>
        <taxon>Metazoa</taxon>
        <taxon>Ecdysozoa</taxon>
        <taxon>Arthropoda</taxon>
        <taxon>Hexapoda</taxon>
        <taxon>Insecta</taxon>
        <taxon>Pterygota</taxon>
        <taxon>Neoptera</taxon>
        <taxon>Endopterygota</taxon>
        <taxon>Coleoptera</taxon>
        <taxon>Polyphaga</taxon>
        <taxon>Cucujiformia</taxon>
        <taxon>Chrysomeloidea</taxon>
        <taxon>Chrysomelidae</taxon>
        <taxon>Bruchinae</taxon>
        <taxon>Bruchini</taxon>
        <taxon>Acanthoscelides</taxon>
    </lineage>
</organism>
<evidence type="ECO:0000313" key="2">
    <source>
        <dbReference type="Proteomes" id="UP001152888"/>
    </source>
</evidence>
<dbReference type="OrthoDB" id="28894at2759"/>
<reference evidence="1" key="1">
    <citation type="submission" date="2022-03" db="EMBL/GenBank/DDBJ databases">
        <authorList>
            <person name="Sayadi A."/>
        </authorList>
    </citation>
    <scope>NUCLEOTIDE SEQUENCE</scope>
</reference>
<gene>
    <name evidence="1" type="ORF">ACAOBT_LOCUS14153</name>
</gene>
<evidence type="ECO:0000313" key="1">
    <source>
        <dbReference type="EMBL" id="CAH1980756.1"/>
    </source>
</evidence>
<dbReference type="EMBL" id="CAKOFQ010006899">
    <property type="protein sequence ID" value="CAH1980756.1"/>
    <property type="molecule type" value="Genomic_DNA"/>
</dbReference>